<keyword evidence="5" id="KW-1185">Reference proteome</keyword>
<feature type="region of interest" description="Disordered" evidence="1">
    <location>
        <begin position="47"/>
        <end position="70"/>
    </location>
</feature>
<feature type="transmembrane region" description="Helical" evidence="2">
    <location>
        <begin position="105"/>
        <end position="126"/>
    </location>
</feature>
<protein>
    <recommendedName>
        <fullName evidence="3">DUF8176 domain-containing protein</fullName>
    </recommendedName>
</protein>
<comment type="caution">
    <text evidence="4">The sequence shown here is derived from an EMBL/GenBank/DDBJ whole genome shotgun (WGS) entry which is preliminary data.</text>
</comment>
<evidence type="ECO:0000313" key="4">
    <source>
        <dbReference type="EMBL" id="GAB39760.1"/>
    </source>
</evidence>
<organism evidence="4 5">
    <name type="scientific">Gordonia sputi NBRC 100414</name>
    <dbReference type="NCBI Taxonomy" id="1089453"/>
    <lineage>
        <taxon>Bacteria</taxon>
        <taxon>Bacillati</taxon>
        <taxon>Actinomycetota</taxon>
        <taxon>Actinomycetes</taxon>
        <taxon>Mycobacteriales</taxon>
        <taxon>Gordoniaceae</taxon>
        <taxon>Gordonia</taxon>
    </lineage>
</organism>
<keyword evidence="2" id="KW-1133">Transmembrane helix</keyword>
<proteinExistence type="predicted"/>
<sequence length="273" mass="28379">MVATVGEGWLSESDLEQWFADLPPWPTSGTTPMHELARESSSVLVASKVAGSDTASSSEESGSASPSQELDAFLTSQAERLREDTRQKRENAAGPRTWHKRRGTLVGAGAGILVIAVIATVLGVALSGSDERESTTARPSPVGPTESTTASITCPASVNGAVTTGAGAGDQSSGPNVIKAFNYAYYVDKSAQKAKAVTTPNAVAAVDVMQKFIDQRGVGTSHCLSITDQGNNTYGVTLTETPPNGGAPIVYQQTISTVQAGGKYWITSIKSEN</sequence>
<dbReference type="Proteomes" id="UP000005845">
    <property type="component" value="Unassembled WGS sequence"/>
</dbReference>
<dbReference type="AlphaFoldDB" id="H5U202"/>
<dbReference type="EMBL" id="BAFC01000079">
    <property type="protein sequence ID" value="GAB39760.1"/>
    <property type="molecule type" value="Genomic_DNA"/>
</dbReference>
<evidence type="ECO:0000313" key="5">
    <source>
        <dbReference type="Proteomes" id="UP000005845"/>
    </source>
</evidence>
<feature type="domain" description="DUF8176" evidence="3">
    <location>
        <begin position="153"/>
        <end position="270"/>
    </location>
</feature>
<gene>
    <name evidence="4" type="ORF">GOSPT_079_00070</name>
</gene>
<evidence type="ECO:0000256" key="1">
    <source>
        <dbReference type="SAM" id="MobiDB-lite"/>
    </source>
</evidence>
<feature type="compositionally biased region" description="Polar residues" evidence="1">
    <location>
        <begin position="145"/>
        <end position="154"/>
    </location>
</feature>
<dbReference type="InterPro" id="IPR058489">
    <property type="entry name" value="DUF8176"/>
</dbReference>
<dbReference type="eggNOG" id="ENOG5033VEH">
    <property type="taxonomic scope" value="Bacteria"/>
</dbReference>
<keyword evidence="2" id="KW-0812">Transmembrane</keyword>
<feature type="compositionally biased region" description="Low complexity" evidence="1">
    <location>
        <begin position="50"/>
        <end position="67"/>
    </location>
</feature>
<evidence type="ECO:0000256" key="2">
    <source>
        <dbReference type="SAM" id="Phobius"/>
    </source>
</evidence>
<name>H5U202_9ACTN</name>
<dbReference type="Pfam" id="PF26527">
    <property type="entry name" value="DUF8176"/>
    <property type="match status" value="1"/>
</dbReference>
<accession>H5U202</accession>
<keyword evidence="2" id="KW-0472">Membrane</keyword>
<reference evidence="4 5" key="1">
    <citation type="submission" date="2012-02" db="EMBL/GenBank/DDBJ databases">
        <title>Whole genome shotgun sequence of Gordonia sputi NBRC 100414.</title>
        <authorList>
            <person name="Yoshida I."/>
            <person name="Hosoyama A."/>
            <person name="Tsuchikane K."/>
            <person name="Katsumata H."/>
            <person name="Yamazaki S."/>
            <person name="Fujita N."/>
        </authorList>
    </citation>
    <scope>NUCLEOTIDE SEQUENCE [LARGE SCALE GENOMIC DNA]</scope>
    <source>
        <strain evidence="4 5">NBRC 100414</strain>
    </source>
</reference>
<feature type="region of interest" description="Disordered" evidence="1">
    <location>
        <begin position="128"/>
        <end position="154"/>
    </location>
</feature>
<evidence type="ECO:0000259" key="3">
    <source>
        <dbReference type="Pfam" id="PF26527"/>
    </source>
</evidence>